<dbReference type="STRING" id="1526658.BHK69_11415"/>
<accession>A0A1D7U0U1</accession>
<dbReference type="AlphaFoldDB" id="A0A1D7U0U1"/>
<dbReference type="Proteomes" id="UP000094969">
    <property type="component" value="Chromosome"/>
</dbReference>
<name>A0A1D7U0U1_9HYPH</name>
<evidence type="ECO:0000313" key="1">
    <source>
        <dbReference type="EMBL" id="AOO80989.1"/>
    </source>
</evidence>
<gene>
    <name evidence="1" type="ORF">BHK69_11415</name>
</gene>
<organism evidence="1 2">
    <name type="scientific">Bosea vaviloviae</name>
    <dbReference type="NCBI Taxonomy" id="1526658"/>
    <lineage>
        <taxon>Bacteria</taxon>
        <taxon>Pseudomonadati</taxon>
        <taxon>Pseudomonadota</taxon>
        <taxon>Alphaproteobacteria</taxon>
        <taxon>Hyphomicrobiales</taxon>
        <taxon>Boseaceae</taxon>
        <taxon>Bosea</taxon>
    </lineage>
</organism>
<dbReference type="EMBL" id="CP017147">
    <property type="protein sequence ID" value="AOO80989.1"/>
    <property type="molecule type" value="Genomic_DNA"/>
</dbReference>
<evidence type="ECO:0000313" key="2">
    <source>
        <dbReference type="Proteomes" id="UP000094969"/>
    </source>
</evidence>
<sequence length="116" mass="13064">MQRYPWIVVRFACTRCRAYSNVRLAVLAERFGATETVGRLIEMFQRNCPHRPQKRNGRVALRDTPCGGYCPDLGNTRPPDLPPSLAGLSLIDGGKDDLLPVEPAPFERRRRVGDDV</sequence>
<keyword evidence="2" id="KW-1185">Reference proteome</keyword>
<protein>
    <submittedName>
        <fullName evidence="1">Uncharacterized protein</fullName>
    </submittedName>
</protein>
<dbReference type="KEGG" id="bvv:BHK69_11415"/>
<reference evidence="1 2" key="1">
    <citation type="journal article" date="2015" name="Antonie Van Leeuwenhoek">
        <title>Bosea vaviloviae sp. nov., a new species of slow-growing rhizobia isolated from nodules of the relict species Vavilovia formosa (Stev.) Fed.</title>
        <authorList>
            <person name="Safronova V.I."/>
            <person name="Kuznetsova I.G."/>
            <person name="Sazanova A.L."/>
            <person name="Kimeklis A.K."/>
            <person name="Belimov A.A."/>
            <person name="Andronov E.E."/>
            <person name="Pinaev A.G."/>
            <person name="Chizhevskaya E.P."/>
            <person name="Pukhaev A.R."/>
            <person name="Popov K.P."/>
            <person name="Willems A."/>
            <person name="Tikhonovich I.A."/>
        </authorList>
    </citation>
    <scope>NUCLEOTIDE SEQUENCE [LARGE SCALE GENOMIC DNA]</scope>
    <source>
        <strain evidence="1 2">Vaf18</strain>
    </source>
</reference>
<proteinExistence type="predicted"/>